<feature type="signal peptide" evidence="4">
    <location>
        <begin position="1"/>
        <end position="23"/>
    </location>
</feature>
<dbReference type="EMBL" id="JAZDUA010000165">
    <property type="protein sequence ID" value="KAK7865806.1"/>
    <property type="molecule type" value="Genomic_DNA"/>
</dbReference>
<evidence type="ECO:0008006" key="7">
    <source>
        <dbReference type="Google" id="ProtNLM"/>
    </source>
</evidence>
<comment type="similarity">
    <text evidence="3">Belongs to the TO family.</text>
</comment>
<dbReference type="InterPro" id="IPR038606">
    <property type="entry name" value="To_sf"/>
</dbReference>
<name>A0AAN9VM09_9ORTH</name>
<evidence type="ECO:0000256" key="3">
    <source>
        <dbReference type="ARBA" id="ARBA00060902"/>
    </source>
</evidence>
<evidence type="ECO:0000256" key="4">
    <source>
        <dbReference type="SAM" id="SignalP"/>
    </source>
</evidence>
<keyword evidence="2" id="KW-0090">Biological rhythms</keyword>
<evidence type="ECO:0000256" key="1">
    <source>
        <dbReference type="ARBA" id="ARBA00022729"/>
    </source>
</evidence>
<gene>
    <name evidence="5" type="ORF">R5R35_001268</name>
</gene>
<proteinExistence type="inferred from homology"/>
<evidence type="ECO:0000313" key="5">
    <source>
        <dbReference type="EMBL" id="KAK7865806.1"/>
    </source>
</evidence>
<protein>
    <recommendedName>
        <fullName evidence="7">Takeout</fullName>
    </recommendedName>
</protein>
<dbReference type="AlphaFoldDB" id="A0AAN9VM09"/>
<keyword evidence="1 4" id="KW-0732">Signal</keyword>
<dbReference type="PANTHER" id="PTHR11008:SF41">
    <property type="entry name" value="RE70318P"/>
    <property type="match status" value="1"/>
</dbReference>
<organism evidence="5 6">
    <name type="scientific">Gryllus longicercus</name>
    <dbReference type="NCBI Taxonomy" id="2509291"/>
    <lineage>
        <taxon>Eukaryota</taxon>
        <taxon>Metazoa</taxon>
        <taxon>Ecdysozoa</taxon>
        <taxon>Arthropoda</taxon>
        <taxon>Hexapoda</taxon>
        <taxon>Insecta</taxon>
        <taxon>Pterygota</taxon>
        <taxon>Neoptera</taxon>
        <taxon>Polyneoptera</taxon>
        <taxon>Orthoptera</taxon>
        <taxon>Ensifera</taxon>
        <taxon>Gryllidea</taxon>
        <taxon>Grylloidea</taxon>
        <taxon>Gryllidae</taxon>
        <taxon>Gryllinae</taxon>
        <taxon>Gryllus</taxon>
    </lineage>
</organism>
<reference evidence="5 6" key="1">
    <citation type="submission" date="2024-03" db="EMBL/GenBank/DDBJ databases">
        <title>The genome assembly and annotation of the cricket Gryllus longicercus Weissman &amp; Gray.</title>
        <authorList>
            <person name="Szrajer S."/>
            <person name="Gray D."/>
            <person name="Ylla G."/>
        </authorList>
    </citation>
    <scope>NUCLEOTIDE SEQUENCE [LARGE SCALE GENOMIC DNA]</scope>
    <source>
        <strain evidence="5">DAG 2021-001</strain>
        <tissue evidence="5">Whole body minus gut</tissue>
    </source>
</reference>
<dbReference type="InterPro" id="IPR010562">
    <property type="entry name" value="Haemolymph_juvenile_hormone-bd"/>
</dbReference>
<evidence type="ECO:0000313" key="6">
    <source>
        <dbReference type="Proteomes" id="UP001378592"/>
    </source>
</evidence>
<dbReference type="Pfam" id="PF06585">
    <property type="entry name" value="JHBP"/>
    <property type="match status" value="1"/>
</dbReference>
<accession>A0AAN9VM09</accession>
<feature type="chain" id="PRO_5043038748" description="Takeout" evidence="4">
    <location>
        <begin position="24"/>
        <end position="260"/>
    </location>
</feature>
<dbReference type="GO" id="GO:0007623">
    <property type="term" value="P:circadian rhythm"/>
    <property type="evidence" value="ECO:0007669"/>
    <property type="project" value="UniProtKB-ARBA"/>
</dbReference>
<dbReference type="Gene3D" id="3.15.10.30">
    <property type="entry name" value="Haemolymph juvenile hormone binding protein"/>
    <property type="match status" value="1"/>
</dbReference>
<evidence type="ECO:0000256" key="2">
    <source>
        <dbReference type="ARBA" id="ARBA00023108"/>
    </source>
</evidence>
<dbReference type="Proteomes" id="UP001378592">
    <property type="component" value="Unassembled WGS sequence"/>
</dbReference>
<keyword evidence="6" id="KW-1185">Reference proteome</keyword>
<comment type="caution">
    <text evidence="5">The sequence shown here is derived from an EMBL/GenBank/DDBJ whole genome shotgun (WGS) entry which is preliminary data.</text>
</comment>
<dbReference type="FunFam" id="3.15.10.30:FF:000001">
    <property type="entry name" value="Takeout-like protein 1"/>
    <property type="match status" value="1"/>
</dbReference>
<dbReference type="PANTHER" id="PTHR11008">
    <property type="entry name" value="PROTEIN TAKEOUT-LIKE PROTEIN"/>
    <property type="match status" value="1"/>
</dbReference>
<dbReference type="SMART" id="SM00700">
    <property type="entry name" value="JHBP"/>
    <property type="match status" value="1"/>
</dbReference>
<sequence>MASARALCPPLLLLLAAAGAALAKLPLPPYVRPCSFKLSDRKLSECALKSARDIWPNILKGDPKYKVPVLDPMHLDRLVVIDGKGPLGMQLIARDVKMYGLPDAIINSTTHRSNPQDNTYVATIPLVHITAKYNVSGRILLLPIVGQGNVVMDLKNVKLVYQFDFRLEKLEDGETYYIPLPGARLDLDVDGMTIKMDNLFNGDGALLDTTNNFLNEEWREVFDSLRPSFAKAISEVITDILNGIFRQVPFKDAFLDVDAV</sequence>